<sequence length="259" mass="30477">MKKTNYKLNRIRILEKGKISSLGPFEKLSLKFEGWSDGRKGLIRKDDSNQWNSMRLKAEIDASEEFSAKLFGLLKVQEEEKYEKIGILFDRLLLFQKQLHDANNSLQSELNIETDFNERRVGEEKLTSAQIVERRTREREKHLEPFKRKVEDSRNVIVDTLDGMFSLLSQIQESFDSTCRIVDRLQERSERRLDVYWRAAMKQKKELPAILDVQFKQTSKLTANEHYMQFTEKAERLRNSIENEIGVLIKGGNENEENS</sequence>
<reference evidence="1 2" key="1">
    <citation type="submission" date="2018-08" db="EMBL/GenBank/DDBJ databases">
        <title>A genome reference for cultivated species of the human gut microbiota.</title>
        <authorList>
            <person name="Zou Y."/>
            <person name="Xue W."/>
            <person name="Luo G."/>
        </authorList>
    </citation>
    <scope>NUCLEOTIDE SEQUENCE [LARGE SCALE GENOMIC DNA]</scope>
    <source>
        <strain evidence="1 2">AM29-10</strain>
    </source>
</reference>
<dbReference type="RefSeq" id="WP_117998201.1">
    <property type="nucleotide sequence ID" value="NZ_QRWI01000022.1"/>
</dbReference>
<organism evidence="1 2">
    <name type="scientific">Agathobacter rectalis</name>
    <dbReference type="NCBI Taxonomy" id="39491"/>
    <lineage>
        <taxon>Bacteria</taxon>
        <taxon>Bacillati</taxon>
        <taxon>Bacillota</taxon>
        <taxon>Clostridia</taxon>
        <taxon>Lachnospirales</taxon>
        <taxon>Lachnospiraceae</taxon>
        <taxon>Agathobacter</taxon>
    </lineage>
</organism>
<dbReference type="EMBL" id="QSKC01000023">
    <property type="protein sequence ID" value="RHE30676.1"/>
    <property type="molecule type" value="Genomic_DNA"/>
</dbReference>
<gene>
    <name evidence="1" type="ORF">DW753_13420</name>
</gene>
<comment type="caution">
    <text evidence="1">The sequence shown here is derived from an EMBL/GenBank/DDBJ whole genome shotgun (WGS) entry which is preliminary data.</text>
</comment>
<dbReference type="AlphaFoldDB" id="A0A414IQL9"/>
<accession>A0A414IQL9</accession>
<protein>
    <submittedName>
        <fullName evidence="1">Uncharacterized protein</fullName>
    </submittedName>
</protein>
<evidence type="ECO:0000313" key="1">
    <source>
        <dbReference type="EMBL" id="RHE30676.1"/>
    </source>
</evidence>
<name>A0A414IQL9_9FIRM</name>
<dbReference type="Proteomes" id="UP000285290">
    <property type="component" value="Unassembled WGS sequence"/>
</dbReference>
<proteinExistence type="predicted"/>
<evidence type="ECO:0000313" key="2">
    <source>
        <dbReference type="Proteomes" id="UP000285290"/>
    </source>
</evidence>